<feature type="domain" description="DUF362" evidence="1">
    <location>
        <begin position="109"/>
        <end position="299"/>
    </location>
</feature>
<accession>A0A1F7SPS9</accession>
<sequence length="345" mass="38420">MFRRKFLKRFLGIGAALLSFNGFKKNAHGELPEWLWGNKKNTPSKIKKISKSGAKAKVIIGQDKEILDKEGRARKDLARKIISESIKALAGEKDVANAWKALFNKDDTVGIKLNCLAGRGLSPRKEVVDLIIEGLKLAGLEDEQIIVWDKVDIDLQKAGYAINYYSKGVKCFGTNRDYEPEPEITGSVGSCFSRIISKRCSAIINVPVLKDHDLAGVSIGMKNFYGAIHNPNKYHDSNCNPYVADLNSHPYIKDKLRLIICDAITAQYHGGPAYNPQWVWNFNGIIMATDPVALDRIGAKIIEDKRKEKGLSSFKEAKREPKYIETAADLKLGNCDSGKIEVVRV</sequence>
<dbReference type="EMBL" id="MGDI01000003">
    <property type="protein sequence ID" value="OGL55218.1"/>
    <property type="molecule type" value="Genomic_DNA"/>
</dbReference>
<dbReference type="Proteomes" id="UP000178082">
    <property type="component" value="Unassembled WGS sequence"/>
</dbReference>
<evidence type="ECO:0000313" key="3">
    <source>
        <dbReference type="Proteomes" id="UP000178082"/>
    </source>
</evidence>
<dbReference type="Pfam" id="PF04015">
    <property type="entry name" value="DUF362"/>
    <property type="match status" value="1"/>
</dbReference>
<proteinExistence type="predicted"/>
<gene>
    <name evidence="2" type="ORF">A3G31_09615</name>
</gene>
<reference evidence="2 3" key="1">
    <citation type="journal article" date="2016" name="Nat. Commun.">
        <title>Thousands of microbial genomes shed light on interconnected biogeochemical processes in an aquifer system.</title>
        <authorList>
            <person name="Anantharaman K."/>
            <person name="Brown C.T."/>
            <person name="Hug L.A."/>
            <person name="Sharon I."/>
            <person name="Castelle C.J."/>
            <person name="Probst A.J."/>
            <person name="Thomas B.C."/>
            <person name="Singh A."/>
            <person name="Wilkins M.J."/>
            <person name="Karaoz U."/>
            <person name="Brodie E.L."/>
            <person name="Williams K.H."/>
            <person name="Hubbard S.S."/>
            <person name="Banfield J.F."/>
        </authorList>
    </citation>
    <scope>NUCLEOTIDE SEQUENCE [LARGE SCALE GENOMIC DNA]</scope>
</reference>
<dbReference type="InterPro" id="IPR007160">
    <property type="entry name" value="DUF362"/>
</dbReference>
<evidence type="ECO:0000259" key="1">
    <source>
        <dbReference type="Pfam" id="PF04015"/>
    </source>
</evidence>
<comment type="caution">
    <text evidence="2">The sequence shown here is derived from an EMBL/GenBank/DDBJ whole genome shotgun (WGS) entry which is preliminary data.</text>
</comment>
<evidence type="ECO:0000313" key="2">
    <source>
        <dbReference type="EMBL" id="OGL55218.1"/>
    </source>
</evidence>
<name>A0A1F7SPS9_9BACT</name>
<protein>
    <recommendedName>
        <fullName evidence="1">DUF362 domain-containing protein</fullName>
    </recommendedName>
</protein>
<dbReference type="STRING" id="1817883.A3G31_09615"/>
<dbReference type="AlphaFoldDB" id="A0A1F7SPS9"/>
<organism evidence="2 3">
    <name type="scientific">Candidatus Schekmanbacteria bacterium RIFCSPLOWO2_12_FULL_38_15</name>
    <dbReference type="NCBI Taxonomy" id="1817883"/>
    <lineage>
        <taxon>Bacteria</taxon>
        <taxon>Candidatus Schekmaniibacteriota</taxon>
    </lineage>
</organism>